<evidence type="ECO:0000313" key="2">
    <source>
        <dbReference type="EMBL" id="OCL06952.1"/>
    </source>
</evidence>
<organism evidence="2 3">
    <name type="scientific">Glonium stellatum</name>
    <dbReference type="NCBI Taxonomy" id="574774"/>
    <lineage>
        <taxon>Eukaryota</taxon>
        <taxon>Fungi</taxon>
        <taxon>Dikarya</taxon>
        <taxon>Ascomycota</taxon>
        <taxon>Pezizomycotina</taxon>
        <taxon>Dothideomycetes</taxon>
        <taxon>Pleosporomycetidae</taxon>
        <taxon>Gloniales</taxon>
        <taxon>Gloniaceae</taxon>
        <taxon>Glonium</taxon>
    </lineage>
</organism>
<keyword evidence="3" id="KW-1185">Reference proteome</keyword>
<dbReference type="Proteomes" id="UP000250140">
    <property type="component" value="Unassembled WGS sequence"/>
</dbReference>
<reference evidence="2 3" key="1">
    <citation type="journal article" date="2016" name="Nat. Commun.">
        <title>Ectomycorrhizal ecology is imprinted in the genome of the dominant symbiotic fungus Cenococcum geophilum.</title>
        <authorList>
            <consortium name="DOE Joint Genome Institute"/>
            <person name="Peter M."/>
            <person name="Kohler A."/>
            <person name="Ohm R.A."/>
            <person name="Kuo A."/>
            <person name="Krutzmann J."/>
            <person name="Morin E."/>
            <person name="Arend M."/>
            <person name="Barry K.W."/>
            <person name="Binder M."/>
            <person name="Choi C."/>
            <person name="Clum A."/>
            <person name="Copeland A."/>
            <person name="Grisel N."/>
            <person name="Haridas S."/>
            <person name="Kipfer T."/>
            <person name="LaButti K."/>
            <person name="Lindquist E."/>
            <person name="Lipzen A."/>
            <person name="Maire R."/>
            <person name="Meier B."/>
            <person name="Mihaltcheva S."/>
            <person name="Molinier V."/>
            <person name="Murat C."/>
            <person name="Poggeler S."/>
            <person name="Quandt C.A."/>
            <person name="Sperisen C."/>
            <person name="Tritt A."/>
            <person name="Tisserant E."/>
            <person name="Crous P.W."/>
            <person name="Henrissat B."/>
            <person name="Nehls U."/>
            <person name="Egli S."/>
            <person name="Spatafora J.W."/>
            <person name="Grigoriev I.V."/>
            <person name="Martin F.M."/>
        </authorList>
    </citation>
    <scope>NUCLEOTIDE SEQUENCE [LARGE SCALE GENOMIC DNA]</scope>
    <source>
        <strain evidence="2 3">CBS 207.34</strain>
    </source>
</reference>
<gene>
    <name evidence="2" type="ORF">AOQ84DRAFT_365374</name>
</gene>
<protein>
    <submittedName>
        <fullName evidence="2">Uncharacterized protein</fullName>
    </submittedName>
</protein>
<feature type="compositionally biased region" description="Low complexity" evidence="1">
    <location>
        <begin position="10"/>
        <end position="33"/>
    </location>
</feature>
<evidence type="ECO:0000256" key="1">
    <source>
        <dbReference type="SAM" id="MobiDB-lite"/>
    </source>
</evidence>
<feature type="region of interest" description="Disordered" evidence="1">
    <location>
        <begin position="1"/>
        <end position="48"/>
    </location>
</feature>
<dbReference type="AlphaFoldDB" id="A0A8E2EXX9"/>
<proteinExistence type="predicted"/>
<name>A0A8E2EXX9_9PEZI</name>
<accession>A0A8E2EXX9</accession>
<evidence type="ECO:0000313" key="3">
    <source>
        <dbReference type="Proteomes" id="UP000250140"/>
    </source>
</evidence>
<sequence length="127" mass="13280">MAVQPSHPANTPSSSPKTSHHPNSTLSHTTTPLSSPPDPRVSPSCGHACGQRCRCRAPLLLPRTTALEERRGGGFYFAVFDEDEGGEGEEGEVEGDLVDCLCEALLVWLGGGKEAGLDGAAGVRKVV</sequence>
<dbReference type="EMBL" id="KV749956">
    <property type="protein sequence ID" value="OCL06952.1"/>
    <property type="molecule type" value="Genomic_DNA"/>
</dbReference>